<name>A0A9W8YSZ1_9PEZI</name>
<dbReference type="GO" id="GO:0005737">
    <property type="term" value="C:cytoplasm"/>
    <property type="evidence" value="ECO:0007669"/>
    <property type="project" value="TreeGrafter"/>
</dbReference>
<sequence>MTKWAVLIGIDSYPAHQDLTLRGCVNDVRTTSKLLVERYGFERPQMIELTSPAIDDPGTLGELRLETTPTYANIISGVRAVHDQCKRGDLVYFHFSGYGCTMPSIVPQFSDYPTYLDMTLVPVNVLLAAEQKYLHDIEISFFAKQFIDKGCEVTLVLDCRQYIRSDTDRSRYTCLTTEELNSVSLGKWRSTFGMPVKDTWMWDPSPKKAYTLISSFDYDGQIWGDFGRGYELQDPATSEWHGFLTAWLQQALDAAASSTFRNLFHYIEMRAQKLFGWRDPPRTPFAKLAVAGNTRREYPGGQGVLLQHLQATFSAALTRSPSGDKSLLRTAAGTAHGLRAGDSLLAFQWTALNTGGNDYHETYIGPFTASVVSAFSSIATSDTVRDIPRTAEHVDVFVIIASTSRKARILDDFATNKHSDSLPLKLAQEFRVDTFNRLLHLQHEARTLSKLADVNIVGGYRYDNTAHVVHPDYSKDGTFHLLSGDHIALYICNITDQELYFSVLHFDSADSLDIIHPPAIGYSTLLHPRDPAIKRYRLAFEDEEYGNEKKTKARQILKVIVTNQPTSFEGLQMNNLRVLSQSEEQEQKESRVEYTLSMYGKRDNVPESEEWMPRHAPDLTSETQIASDLGEWCCRDLVLMIHGNADSLKAALEDF</sequence>
<dbReference type="GO" id="GO:0006508">
    <property type="term" value="P:proteolysis"/>
    <property type="evidence" value="ECO:0007669"/>
    <property type="project" value="InterPro"/>
</dbReference>
<protein>
    <recommendedName>
        <fullName evidence="2">Peptidase C14 caspase domain-containing protein</fullName>
    </recommendedName>
</protein>
<evidence type="ECO:0000259" key="2">
    <source>
        <dbReference type="Pfam" id="PF00656"/>
    </source>
</evidence>
<comment type="caution">
    <text evidence="3">The sequence shown here is derived from an EMBL/GenBank/DDBJ whole genome shotgun (WGS) entry which is preliminary data.</text>
</comment>
<dbReference type="GO" id="GO:0004197">
    <property type="term" value="F:cysteine-type endopeptidase activity"/>
    <property type="evidence" value="ECO:0007669"/>
    <property type="project" value="InterPro"/>
</dbReference>
<accession>A0A9W8YSZ1</accession>
<organism evidence="3 4">
    <name type="scientific">Gnomoniopsis smithogilvyi</name>
    <dbReference type="NCBI Taxonomy" id="1191159"/>
    <lineage>
        <taxon>Eukaryota</taxon>
        <taxon>Fungi</taxon>
        <taxon>Dikarya</taxon>
        <taxon>Ascomycota</taxon>
        <taxon>Pezizomycotina</taxon>
        <taxon>Sordariomycetes</taxon>
        <taxon>Sordariomycetidae</taxon>
        <taxon>Diaporthales</taxon>
        <taxon>Gnomoniaceae</taxon>
        <taxon>Gnomoniopsis</taxon>
    </lineage>
</organism>
<dbReference type="Gene3D" id="3.40.50.1460">
    <property type="match status" value="1"/>
</dbReference>
<keyword evidence="4" id="KW-1185">Reference proteome</keyword>
<dbReference type="Pfam" id="PF00656">
    <property type="entry name" value="Peptidase_C14"/>
    <property type="match status" value="1"/>
</dbReference>
<evidence type="ECO:0000313" key="3">
    <source>
        <dbReference type="EMBL" id="KAJ4391867.1"/>
    </source>
</evidence>
<dbReference type="PANTHER" id="PTHR48104:SF30">
    <property type="entry name" value="METACASPASE-1"/>
    <property type="match status" value="1"/>
</dbReference>
<dbReference type="OrthoDB" id="3223806at2759"/>
<proteinExistence type="inferred from homology"/>
<gene>
    <name evidence="3" type="ORF">N0V93_005487</name>
</gene>
<evidence type="ECO:0000256" key="1">
    <source>
        <dbReference type="ARBA" id="ARBA00009005"/>
    </source>
</evidence>
<dbReference type="InterPro" id="IPR050452">
    <property type="entry name" value="Metacaspase"/>
</dbReference>
<comment type="similarity">
    <text evidence="1">Belongs to the peptidase C14B family.</text>
</comment>
<reference evidence="3" key="1">
    <citation type="submission" date="2022-10" db="EMBL/GenBank/DDBJ databases">
        <title>Tapping the CABI collections for fungal endophytes: first genome assemblies for Collariella, Neodidymelliopsis, Ascochyta clinopodiicola, Didymella pomorum, Didymosphaeria variabile, Neocosmospora piperis and Neocucurbitaria cava.</title>
        <authorList>
            <person name="Hill R."/>
        </authorList>
    </citation>
    <scope>NUCLEOTIDE SEQUENCE</scope>
    <source>
        <strain evidence="3">IMI 355082</strain>
    </source>
</reference>
<feature type="domain" description="Peptidase C14 caspase" evidence="2">
    <location>
        <begin position="3"/>
        <end position="162"/>
    </location>
</feature>
<dbReference type="InterPro" id="IPR011600">
    <property type="entry name" value="Pept_C14_caspase"/>
</dbReference>
<dbReference type="AlphaFoldDB" id="A0A9W8YSZ1"/>
<dbReference type="PANTHER" id="PTHR48104">
    <property type="entry name" value="METACASPASE-4"/>
    <property type="match status" value="1"/>
</dbReference>
<dbReference type="EMBL" id="JAPEVB010000003">
    <property type="protein sequence ID" value="KAJ4391867.1"/>
    <property type="molecule type" value="Genomic_DNA"/>
</dbReference>
<dbReference type="Proteomes" id="UP001140453">
    <property type="component" value="Unassembled WGS sequence"/>
</dbReference>
<evidence type="ECO:0000313" key="4">
    <source>
        <dbReference type="Proteomes" id="UP001140453"/>
    </source>
</evidence>